<dbReference type="Proteomes" id="UP001171111">
    <property type="component" value="Unassembled WGS sequence"/>
</dbReference>
<dbReference type="RefSeq" id="WP_302244731.1">
    <property type="nucleotide sequence ID" value="NZ_JAULJQ010000010.1"/>
</dbReference>
<evidence type="ECO:0000313" key="2">
    <source>
        <dbReference type="EMBL" id="MDO2409967.1"/>
    </source>
</evidence>
<evidence type="ECO:0000256" key="1">
    <source>
        <dbReference type="SAM" id="Phobius"/>
    </source>
</evidence>
<dbReference type="EMBL" id="JAULJQ010000010">
    <property type="protein sequence ID" value="MDO2409967.1"/>
    <property type="molecule type" value="Genomic_DNA"/>
</dbReference>
<gene>
    <name evidence="2" type="ORF">Q2362_07710</name>
</gene>
<keyword evidence="1" id="KW-1133">Transmembrane helix</keyword>
<name>A0ABT8T8G3_9BACT</name>
<organism evidence="2 3">
    <name type="scientific">Campylobacter magnus</name>
    <dbReference type="NCBI Taxonomy" id="3026462"/>
    <lineage>
        <taxon>Bacteria</taxon>
        <taxon>Pseudomonadati</taxon>
        <taxon>Campylobacterota</taxon>
        <taxon>Epsilonproteobacteria</taxon>
        <taxon>Campylobacterales</taxon>
        <taxon>Campylobacteraceae</taxon>
        <taxon>Campylobacter</taxon>
    </lineage>
</organism>
<accession>A0ABT8T8G3</accession>
<comment type="caution">
    <text evidence="2">The sequence shown here is derived from an EMBL/GenBank/DDBJ whole genome shotgun (WGS) entry which is preliminary data.</text>
</comment>
<keyword evidence="1" id="KW-0472">Membrane</keyword>
<feature type="transmembrane region" description="Helical" evidence="1">
    <location>
        <begin position="152"/>
        <end position="170"/>
    </location>
</feature>
<evidence type="ECO:0000313" key="3">
    <source>
        <dbReference type="Proteomes" id="UP001171111"/>
    </source>
</evidence>
<keyword evidence="3" id="KW-1185">Reference proteome</keyword>
<keyword evidence="1" id="KW-0812">Transmembrane</keyword>
<sequence>MAKKLALIYLCIDAVLIAICAYFGAVHVLNSQVALISSSLIILASFLGYKKRVEKKIVNADISAFDDVFEDENSRIPSQDEVAKLGNSRIPNENEAKNAKNSRIPNEKTPKIPLRLYEFGSVFSPLRLLGYVLLILAFFILLKKELFEPLSFLAGIAVMPISALFSALFIKAK</sequence>
<protein>
    <submittedName>
        <fullName evidence="2">Uncharacterized protein</fullName>
    </submittedName>
</protein>
<reference evidence="2 3" key="1">
    <citation type="submission" date="2023-06" db="EMBL/GenBank/DDBJ databases">
        <title>Campylobacter magnum sp. nov., isolated from cecal contents of domestic pigs (Sus scrofa domesticus).</title>
        <authorList>
            <person name="Papic B."/>
            <person name="Gruntar I."/>
        </authorList>
    </citation>
    <scope>NUCLEOTIDE SEQUENCE [LARGE SCALE GENOMIC DNA]</scope>
    <source>
        <strain evidence="3">34484-21</strain>
    </source>
</reference>
<feature type="transmembrane region" description="Helical" evidence="1">
    <location>
        <begin position="31"/>
        <end position="49"/>
    </location>
</feature>
<proteinExistence type="predicted"/>
<feature type="transmembrane region" description="Helical" evidence="1">
    <location>
        <begin position="116"/>
        <end position="140"/>
    </location>
</feature>
<feature type="transmembrane region" description="Helical" evidence="1">
    <location>
        <begin position="7"/>
        <end position="25"/>
    </location>
</feature>